<proteinExistence type="predicted"/>
<dbReference type="RefSeq" id="WP_073106278.1">
    <property type="nucleotide sequence ID" value="NZ_FQXE01000012.1"/>
</dbReference>
<evidence type="ECO:0000313" key="1">
    <source>
        <dbReference type="EMBL" id="SHI18881.1"/>
    </source>
</evidence>
<keyword evidence="2" id="KW-1185">Reference proteome</keyword>
<gene>
    <name evidence="1" type="ORF">SAMN04488135_11249</name>
</gene>
<dbReference type="Gene3D" id="1.10.10.10">
    <property type="entry name" value="Winged helix-like DNA-binding domain superfamily/Winged helix DNA-binding domain"/>
    <property type="match status" value="1"/>
</dbReference>
<dbReference type="SUPFAM" id="SSF46785">
    <property type="entry name" value="Winged helix' DNA-binding domain"/>
    <property type="match status" value="1"/>
</dbReference>
<dbReference type="InterPro" id="IPR036388">
    <property type="entry name" value="WH-like_DNA-bd_sf"/>
</dbReference>
<name>A0A1M5Z3X5_9BURK</name>
<dbReference type="InterPro" id="IPR036390">
    <property type="entry name" value="WH_DNA-bd_sf"/>
</dbReference>
<dbReference type="AlphaFoldDB" id="A0A1M5Z3X5"/>
<evidence type="ECO:0000313" key="2">
    <source>
        <dbReference type="Proteomes" id="UP000184226"/>
    </source>
</evidence>
<dbReference type="Pfam" id="PF25212">
    <property type="entry name" value="HVO_A0114"/>
    <property type="match status" value="1"/>
</dbReference>
<dbReference type="Proteomes" id="UP000184226">
    <property type="component" value="Unassembled WGS sequence"/>
</dbReference>
<reference evidence="1 2" key="1">
    <citation type="submission" date="2016-11" db="EMBL/GenBank/DDBJ databases">
        <authorList>
            <person name="Jaros S."/>
            <person name="Januszkiewicz K."/>
            <person name="Wedrychowicz H."/>
        </authorList>
    </citation>
    <scope>NUCLEOTIDE SEQUENCE [LARGE SCALE GENOMIC DNA]</scope>
    <source>
        <strain evidence="1 2">CGMCC 1.10190</strain>
    </source>
</reference>
<sequence length="125" mass="13863">MNDRTLHVKVGEDPKAALAQVASTMKALDRGETPAPYFSVGFASVGQLFAVFTPRRWELLAALRELGPLSIAELARSLGRDYKNVHNDVEKLTEWQAIEKDEKGLVSAPYSEISVDVYFPERQAA</sequence>
<organism evidence="1 2">
    <name type="scientific">Pollutimonas bauzanensis</name>
    <dbReference type="NCBI Taxonomy" id="658167"/>
    <lineage>
        <taxon>Bacteria</taxon>
        <taxon>Pseudomonadati</taxon>
        <taxon>Pseudomonadota</taxon>
        <taxon>Betaproteobacteria</taxon>
        <taxon>Burkholderiales</taxon>
        <taxon>Alcaligenaceae</taxon>
        <taxon>Pollutimonas</taxon>
    </lineage>
</organism>
<dbReference type="STRING" id="658167.SAMN04488135_11249"/>
<accession>A0A1M5Z3X5</accession>
<dbReference type="OrthoDB" id="9809537at2"/>
<protein>
    <submittedName>
        <fullName evidence="1">Predicted transcriptional regulator</fullName>
    </submittedName>
</protein>
<dbReference type="EMBL" id="FQXE01000012">
    <property type="protein sequence ID" value="SHI18881.1"/>
    <property type="molecule type" value="Genomic_DNA"/>
</dbReference>